<dbReference type="InterPro" id="IPR021527">
    <property type="entry name" value="DUF2795"/>
</dbReference>
<evidence type="ECO:0000256" key="1">
    <source>
        <dbReference type="SAM" id="MobiDB-lite"/>
    </source>
</evidence>
<sequence>MVHAPAAGYPPAVPAPEREKERTMGKPNPIDVQKALKGASYPSDRQSLVEQAEKNHADRALVDKVAGLRRDRFDGPNDVEKEIFGS</sequence>
<organism evidence="2 3">
    <name type="scientific">Streptomyces cheonanensis</name>
    <dbReference type="NCBI Taxonomy" id="312720"/>
    <lineage>
        <taxon>Bacteria</taxon>
        <taxon>Bacillati</taxon>
        <taxon>Actinomycetota</taxon>
        <taxon>Actinomycetes</taxon>
        <taxon>Kitasatosporales</taxon>
        <taxon>Streptomycetaceae</taxon>
        <taxon>Streptomyces</taxon>
    </lineage>
</organism>
<feature type="compositionally biased region" description="Low complexity" evidence="1">
    <location>
        <begin position="1"/>
        <end position="10"/>
    </location>
</feature>
<protein>
    <recommendedName>
        <fullName evidence="4">DUF2795 domain-containing protein</fullName>
    </recommendedName>
</protein>
<reference evidence="3" key="1">
    <citation type="journal article" date="2019" name="Int. J. Syst. Evol. Microbiol.">
        <title>The Global Catalogue of Microorganisms (GCM) 10K type strain sequencing project: providing services to taxonomists for standard genome sequencing and annotation.</title>
        <authorList>
            <consortium name="The Broad Institute Genomics Platform"/>
            <consortium name="The Broad Institute Genome Sequencing Center for Infectious Disease"/>
            <person name="Wu L."/>
            <person name="Ma J."/>
        </authorList>
    </citation>
    <scope>NUCLEOTIDE SEQUENCE [LARGE SCALE GENOMIC DNA]</scope>
    <source>
        <strain evidence="3">JCM 14549</strain>
    </source>
</reference>
<name>A0ABP5GAG6_9ACTN</name>
<dbReference type="Pfam" id="PF11387">
    <property type="entry name" value="DUF2795"/>
    <property type="match status" value="1"/>
</dbReference>
<gene>
    <name evidence="2" type="ORF">GCM10009757_03970</name>
</gene>
<keyword evidence="3" id="KW-1185">Reference proteome</keyword>
<feature type="region of interest" description="Disordered" evidence="1">
    <location>
        <begin position="1"/>
        <end position="30"/>
    </location>
</feature>
<evidence type="ECO:0000313" key="2">
    <source>
        <dbReference type="EMBL" id="GAA2041473.1"/>
    </source>
</evidence>
<dbReference type="EMBL" id="BAAANQ010000001">
    <property type="protein sequence ID" value="GAA2041473.1"/>
    <property type="molecule type" value="Genomic_DNA"/>
</dbReference>
<evidence type="ECO:0008006" key="4">
    <source>
        <dbReference type="Google" id="ProtNLM"/>
    </source>
</evidence>
<dbReference type="Proteomes" id="UP001403094">
    <property type="component" value="Unassembled WGS sequence"/>
</dbReference>
<proteinExistence type="predicted"/>
<evidence type="ECO:0000313" key="3">
    <source>
        <dbReference type="Proteomes" id="UP001403094"/>
    </source>
</evidence>
<accession>A0ABP5GAG6</accession>
<comment type="caution">
    <text evidence="2">The sequence shown here is derived from an EMBL/GenBank/DDBJ whole genome shotgun (WGS) entry which is preliminary data.</text>
</comment>